<dbReference type="RefSeq" id="WP_099385097.1">
    <property type="nucleotide sequence ID" value="NZ_PEBD01000013.1"/>
</dbReference>
<dbReference type="Pfam" id="PF05437">
    <property type="entry name" value="AzlD"/>
    <property type="match status" value="1"/>
</dbReference>
<dbReference type="EMBL" id="PEBD01000013">
    <property type="protein sequence ID" value="PHV64479.1"/>
    <property type="molecule type" value="Genomic_DNA"/>
</dbReference>
<reference evidence="2 3" key="1">
    <citation type="submission" date="2017-10" db="EMBL/GenBank/DDBJ databases">
        <title>The draft genome sequence of Williamsia sp. BULT 1.1 isolated from the semi-arid grassland soils from South Africa.</title>
        <authorList>
            <person name="Kabwe M.H."/>
            <person name="Govender N."/>
            <person name="Mutseka Lunga P."/>
            <person name="Vikram S."/>
            <person name="Makhalanyane T.P."/>
        </authorList>
    </citation>
    <scope>NUCLEOTIDE SEQUENCE [LARGE SCALE GENOMIC DNA]</scope>
    <source>
        <strain evidence="2 3">BULT 1.1</strain>
    </source>
</reference>
<keyword evidence="1" id="KW-0812">Transmembrane</keyword>
<evidence type="ECO:0000313" key="3">
    <source>
        <dbReference type="Proteomes" id="UP000225108"/>
    </source>
</evidence>
<evidence type="ECO:0000313" key="2">
    <source>
        <dbReference type="EMBL" id="PHV64479.1"/>
    </source>
</evidence>
<feature type="transmembrane region" description="Helical" evidence="1">
    <location>
        <begin position="40"/>
        <end position="61"/>
    </location>
</feature>
<comment type="caution">
    <text evidence="2">The sequence shown here is derived from an EMBL/GenBank/DDBJ whole genome shotgun (WGS) entry which is preliminary data.</text>
</comment>
<dbReference type="InterPro" id="IPR008407">
    <property type="entry name" value="Brnchd-chn_aa_trnsp_AzlD"/>
</dbReference>
<evidence type="ECO:0000256" key="1">
    <source>
        <dbReference type="SAM" id="Phobius"/>
    </source>
</evidence>
<gene>
    <name evidence="2" type="ORF">CSW57_23870</name>
</gene>
<keyword evidence="1" id="KW-1133">Transmembrane helix</keyword>
<name>A0A2G3PF95_WILMA</name>
<protein>
    <submittedName>
        <fullName evidence="2">Branched-chain amino acid transporter</fullName>
    </submittedName>
</protein>
<keyword evidence="1" id="KW-0472">Membrane</keyword>
<proteinExistence type="predicted"/>
<accession>A0A2G3PF95</accession>
<dbReference type="Proteomes" id="UP000225108">
    <property type="component" value="Unassembled WGS sequence"/>
</dbReference>
<feature type="transmembrane region" description="Helical" evidence="1">
    <location>
        <begin position="88"/>
        <end position="106"/>
    </location>
</feature>
<dbReference type="AlphaFoldDB" id="A0A2G3PF95"/>
<organism evidence="2 3">
    <name type="scientific">Williamsia marianensis</name>
    <dbReference type="NCBI Taxonomy" id="85044"/>
    <lineage>
        <taxon>Bacteria</taxon>
        <taxon>Bacillati</taxon>
        <taxon>Actinomycetota</taxon>
        <taxon>Actinomycetes</taxon>
        <taxon>Mycobacteriales</taxon>
        <taxon>Nocardiaceae</taxon>
        <taxon>Williamsia</taxon>
    </lineage>
</organism>
<sequence length="108" mass="11055">MNTSTPVLLVGIAVLALGTYAFRFVGPVLAARVTMPPDLHRLTTVGSVVLLAALVATSTLIDDQHFAEPSRIVGVAVGGVLAWRRAPFVVVVAAAAACAALLRLAGLP</sequence>